<evidence type="ECO:0000313" key="16">
    <source>
        <dbReference type="Proteomes" id="UP000039324"/>
    </source>
</evidence>
<keyword evidence="6 12" id="KW-0227">DNA damage</keyword>
<evidence type="ECO:0000256" key="8">
    <source>
        <dbReference type="ARBA" id="ARBA00023204"/>
    </source>
</evidence>
<comment type="catalytic activity">
    <reaction evidence="10 12">
        <text>DNA(n) + a 2'-deoxyribonucleoside 5'-triphosphate = DNA(n+1) + diphosphate</text>
        <dbReference type="Rhea" id="RHEA:22508"/>
        <dbReference type="Rhea" id="RHEA-COMP:17339"/>
        <dbReference type="Rhea" id="RHEA-COMP:17340"/>
        <dbReference type="ChEBI" id="CHEBI:33019"/>
        <dbReference type="ChEBI" id="CHEBI:61560"/>
        <dbReference type="ChEBI" id="CHEBI:173112"/>
        <dbReference type="EC" id="2.7.7.7"/>
    </reaction>
</comment>
<organism evidence="15 16">
    <name type="scientific">Plasmodiophora brassicae</name>
    <name type="common">Clubroot disease agent</name>
    <dbReference type="NCBI Taxonomy" id="37360"/>
    <lineage>
        <taxon>Eukaryota</taxon>
        <taxon>Sar</taxon>
        <taxon>Rhizaria</taxon>
        <taxon>Endomyxa</taxon>
        <taxon>Phytomyxea</taxon>
        <taxon>Plasmodiophorida</taxon>
        <taxon>Plasmodiophoridae</taxon>
        <taxon>Plasmodiophora</taxon>
    </lineage>
</organism>
<keyword evidence="8 12" id="KW-0234">DNA repair</keyword>
<dbReference type="PROSITE" id="PS50172">
    <property type="entry name" value="BRCT"/>
    <property type="match status" value="1"/>
</dbReference>
<dbReference type="Pfam" id="PF10391">
    <property type="entry name" value="DNA_pol_lambd_f"/>
    <property type="match status" value="1"/>
</dbReference>
<dbReference type="InterPro" id="IPR022312">
    <property type="entry name" value="DNA_pol_X"/>
</dbReference>
<dbReference type="GO" id="GO:0006303">
    <property type="term" value="P:double-strand break repair via nonhomologous end joining"/>
    <property type="evidence" value="ECO:0007669"/>
    <property type="project" value="TreeGrafter"/>
</dbReference>
<feature type="region of interest" description="Disordered" evidence="13">
    <location>
        <begin position="109"/>
        <end position="160"/>
    </location>
</feature>
<feature type="compositionally biased region" description="Low complexity" evidence="13">
    <location>
        <begin position="133"/>
        <end position="146"/>
    </location>
</feature>
<dbReference type="InterPro" id="IPR036420">
    <property type="entry name" value="BRCT_dom_sf"/>
</dbReference>
<evidence type="ECO:0000256" key="11">
    <source>
        <dbReference type="PIRSR" id="PIRSR622312-50"/>
    </source>
</evidence>
<dbReference type="CDD" id="cd00141">
    <property type="entry name" value="NT_POLXc"/>
    <property type="match status" value="1"/>
</dbReference>
<dbReference type="SUPFAM" id="SSF47802">
    <property type="entry name" value="DNA polymerase beta, N-terminal domain-like"/>
    <property type="match status" value="1"/>
</dbReference>
<dbReference type="Gene3D" id="3.30.210.10">
    <property type="entry name" value="DNA polymerase, thumb domain"/>
    <property type="match status" value="1"/>
</dbReference>
<evidence type="ECO:0000256" key="4">
    <source>
        <dbReference type="ARBA" id="ARBA00022695"/>
    </source>
</evidence>
<dbReference type="SUPFAM" id="SSF81585">
    <property type="entry name" value="PsbU/PolX domain-like"/>
    <property type="match status" value="1"/>
</dbReference>
<evidence type="ECO:0000256" key="2">
    <source>
        <dbReference type="ARBA" id="ARBA00022634"/>
    </source>
</evidence>
<protein>
    <recommendedName>
        <fullName evidence="12">DNA polymerase</fullName>
        <ecNumber evidence="12">2.7.7.7</ecNumber>
    </recommendedName>
</protein>
<dbReference type="PANTHER" id="PTHR11276">
    <property type="entry name" value="DNA POLYMERASE TYPE-X FAMILY MEMBER"/>
    <property type="match status" value="1"/>
</dbReference>
<evidence type="ECO:0000256" key="10">
    <source>
        <dbReference type="ARBA" id="ARBA00049244"/>
    </source>
</evidence>
<dbReference type="InterPro" id="IPR029398">
    <property type="entry name" value="PolB_thumb"/>
</dbReference>
<dbReference type="EMBL" id="CDSF01000002">
    <property type="protein sequence ID" value="CEO94765.1"/>
    <property type="molecule type" value="Genomic_DNA"/>
</dbReference>
<keyword evidence="5" id="KW-0235">DNA replication</keyword>
<evidence type="ECO:0000313" key="15">
    <source>
        <dbReference type="EMBL" id="CEO94765.1"/>
    </source>
</evidence>
<evidence type="ECO:0000256" key="3">
    <source>
        <dbReference type="ARBA" id="ARBA00022679"/>
    </source>
</evidence>
<dbReference type="SUPFAM" id="SSF81301">
    <property type="entry name" value="Nucleotidyltransferase"/>
    <property type="match status" value="1"/>
</dbReference>
<dbReference type="PRINTS" id="PR00870">
    <property type="entry name" value="DNAPOLXBETA"/>
</dbReference>
<dbReference type="InterPro" id="IPR037160">
    <property type="entry name" value="DNA_Pol_thumb_sf"/>
</dbReference>
<sequence>MPARKRTRSPGSGDDAGPGVFSGLVVYLSPQFSEDWTMKRRALMSKQIAVHGGRVAESLCPDVTHVIMSSRARVTDFAPPPKDAVIVTPDWVSDALRHKRLPKVDQFLWKRREPDAPPRAAPEPTSSSRNHHALLSPTSASSSAQSPDHEYGLDESEDTLEEAGQNAKIVEVLGSLAASTAAIGEVYRSRAYERAQKVVAKLQVPLVTVEDVDAHVKNVGDSIMTKIKEIIATGTCAKQRWLESDERVQAMKELTSIWGVGLKTAKELYDRGCRTIDDVRQEDDVPGAVRKSLQWHDELQVRIPRSEVGQISEIVRRALQTRQPRLQVITCGSYRHGNETCGDIDMIITPMEEEDKMDNPAEILSTLVDDLSEQGLLTDHLALPSLSSTHERSTYMGIAQLNPDAPHRRIDIKIYTKADEPFALLYFSGTGAFVRSMRLYAKRHGYSLSDHGIRPASYGETGREILGPSIPCKTEKDIFDVLGLVYLEPNKREYGALAPKNAQ</sequence>
<dbReference type="Pfam" id="PF14791">
    <property type="entry name" value="DNA_pol_B_thumb"/>
    <property type="match status" value="1"/>
</dbReference>
<dbReference type="AlphaFoldDB" id="A0A0G4II62"/>
<evidence type="ECO:0000256" key="7">
    <source>
        <dbReference type="ARBA" id="ARBA00022932"/>
    </source>
</evidence>
<dbReference type="InterPro" id="IPR028207">
    <property type="entry name" value="DNA_pol_B_palm_palm"/>
</dbReference>
<dbReference type="PRINTS" id="PR00869">
    <property type="entry name" value="DNAPOLX"/>
</dbReference>
<evidence type="ECO:0000256" key="12">
    <source>
        <dbReference type="RuleBase" id="RU366014"/>
    </source>
</evidence>
<dbReference type="GO" id="GO:0046872">
    <property type="term" value="F:metal ion binding"/>
    <property type="evidence" value="ECO:0007669"/>
    <property type="project" value="UniProtKB-UniRule"/>
</dbReference>
<dbReference type="PANTHER" id="PTHR11276:SF28">
    <property type="entry name" value="DNA POLYMERASE LAMBDA"/>
    <property type="match status" value="1"/>
</dbReference>
<dbReference type="Pfam" id="PF14716">
    <property type="entry name" value="HHH_8"/>
    <property type="match status" value="1"/>
</dbReference>
<dbReference type="InterPro" id="IPR018944">
    <property type="entry name" value="DNA_pol_lambd_fingers_domain"/>
</dbReference>
<reference evidence="15 16" key="1">
    <citation type="submission" date="2015-02" db="EMBL/GenBank/DDBJ databases">
        <authorList>
            <person name="Chooi Y.-H."/>
        </authorList>
    </citation>
    <scope>NUCLEOTIDE SEQUENCE [LARGE SCALE GENOMIC DNA]</scope>
    <source>
        <strain evidence="15">E3</strain>
    </source>
</reference>
<evidence type="ECO:0000256" key="13">
    <source>
        <dbReference type="SAM" id="MobiDB-lite"/>
    </source>
</evidence>
<keyword evidence="4 12" id="KW-0548">Nucleotidyltransferase</keyword>
<dbReference type="Pfam" id="PF14792">
    <property type="entry name" value="DNA_pol_B_palm"/>
    <property type="match status" value="1"/>
</dbReference>
<comment type="subcellular location">
    <subcellularLocation>
        <location evidence="12">Nucleus</location>
    </subcellularLocation>
</comment>
<dbReference type="InterPro" id="IPR043519">
    <property type="entry name" value="NT_sf"/>
</dbReference>
<dbReference type="OMA" id="ERDVFDW"/>
<dbReference type="Gene3D" id="1.10.150.110">
    <property type="entry name" value="DNA polymerase beta, N-terminal domain-like"/>
    <property type="match status" value="1"/>
</dbReference>
<evidence type="ECO:0000259" key="14">
    <source>
        <dbReference type="PROSITE" id="PS50172"/>
    </source>
</evidence>
<dbReference type="Proteomes" id="UP000039324">
    <property type="component" value="Unassembled WGS sequence"/>
</dbReference>
<dbReference type="InterPro" id="IPR010996">
    <property type="entry name" value="HHH_MUS81"/>
</dbReference>
<evidence type="ECO:0000256" key="5">
    <source>
        <dbReference type="ARBA" id="ARBA00022705"/>
    </source>
</evidence>
<dbReference type="InterPro" id="IPR027421">
    <property type="entry name" value="DNA_pol_lamdba_lyase_dom_sf"/>
</dbReference>
<accession>A0A0G4II62</accession>
<dbReference type="GO" id="GO:0003887">
    <property type="term" value="F:DNA-directed DNA polymerase activity"/>
    <property type="evidence" value="ECO:0007669"/>
    <property type="project" value="UniProtKB-UniRule"/>
</dbReference>
<dbReference type="GO" id="GO:0016829">
    <property type="term" value="F:lyase activity"/>
    <property type="evidence" value="ECO:0007669"/>
    <property type="project" value="UniProtKB-KW"/>
</dbReference>
<dbReference type="Gene3D" id="3.40.50.10190">
    <property type="entry name" value="BRCT domain"/>
    <property type="match status" value="1"/>
</dbReference>
<feature type="active site" description="Nucleophile; Schiff-base intermediate with DNA; for 5'-dRP lyase activity" evidence="11">
    <location>
        <position position="226"/>
    </location>
</feature>
<keyword evidence="2" id="KW-0237">DNA synthesis</keyword>
<comment type="similarity">
    <text evidence="12">Belongs to the DNA polymerase type-X family.</text>
</comment>
<gene>
    <name evidence="15" type="ORF">PBRA_003577</name>
</gene>
<keyword evidence="3 12" id="KW-0808">Transferase</keyword>
<comment type="function">
    <text evidence="12">DNA polymerase that functions in several pathways of DNA repair. Involved in base excision repair (BER) responsible for repair of lesions that give rise to abasic (AP) sites in DNA. Also contributes to DNA double-strand break repair by non-homologous end joining and homologous recombination. Has both template-dependent and template-independent (terminal transferase) DNA polymerase activities. Has also a 5'-deoxyribose-5-phosphate lyase (dRP lyase) activity.</text>
</comment>
<dbReference type="EC" id="2.7.7.7" evidence="12"/>
<feature type="domain" description="BRCT" evidence="14">
    <location>
        <begin position="16"/>
        <end position="109"/>
    </location>
</feature>
<evidence type="ECO:0000256" key="6">
    <source>
        <dbReference type="ARBA" id="ARBA00022763"/>
    </source>
</evidence>
<evidence type="ECO:0000256" key="9">
    <source>
        <dbReference type="ARBA" id="ARBA00023239"/>
    </source>
</evidence>
<dbReference type="Gene3D" id="1.10.150.20">
    <property type="entry name" value="5' to 3' exonuclease, C-terminal subdomain"/>
    <property type="match status" value="1"/>
</dbReference>
<dbReference type="GO" id="GO:0003677">
    <property type="term" value="F:DNA binding"/>
    <property type="evidence" value="ECO:0007669"/>
    <property type="project" value="UniProtKB-UniRule"/>
</dbReference>
<keyword evidence="16" id="KW-1185">Reference proteome</keyword>
<dbReference type="InterPro" id="IPR002054">
    <property type="entry name" value="DNA-dir_DNA_pol_X"/>
</dbReference>
<dbReference type="Gene3D" id="3.30.460.10">
    <property type="entry name" value="Beta Polymerase, domain 2"/>
    <property type="match status" value="1"/>
</dbReference>
<dbReference type="STRING" id="37360.A0A0G4II62"/>
<dbReference type="SUPFAM" id="SSF52113">
    <property type="entry name" value="BRCT domain"/>
    <property type="match status" value="1"/>
</dbReference>
<dbReference type="InterPro" id="IPR001357">
    <property type="entry name" value="BRCT_dom"/>
</dbReference>
<keyword evidence="12" id="KW-0539">Nucleus</keyword>
<proteinExistence type="inferred from homology"/>
<comment type="cofactor">
    <cofactor evidence="1">
        <name>Mn(2+)</name>
        <dbReference type="ChEBI" id="CHEBI:29035"/>
    </cofactor>
</comment>
<dbReference type="OrthoDB" id="205514at2759"/>
<keyword evidence="9" id="KW-0456">Lyase</keyword>
<keyword evidence="7 12" id="KW-0239">DNA-directed DNA polymerase</keyword>
<dbReference type="FunFam" id="3.30.210.10:FF:000002">
    <property type="entry name" value="DNA polymerase"/>
    <property type="match status" value="1"/>
</dbReference>
<evidence type="ECO:0000256" key="1">
    <source>
        <dbReference type="ARBA" id="ARBA00001936"/>
    </source>
</evidence>
<dbReference type="InterPro" id="IPR002008">
    <property type="entry name" value="DNA_pol_X_beta-like"/>
</dbReference>
<dbReference type="GO" id="GO:0005634">
    <property type="term" value="C:nucleus"/>
    <property type="evidence" value="ECO:0007669"/>
    <property type="project" value="UniProtKB-SubCell"/>
</dbReference>
<name>A0A0G4II62_PLABS</name>
<dbReference type="SMART" id="SM00483">
    <property type="entry name" value="POLXc"/>
    <property type="match status" value="1"/>
</dbReference>